<protein>
    <submittedName>
        <fullName evidence="2">Uncharacterized protein</fullName>
    </submittedName>
</protein>
<dbReference type="VEuPathDB" id="TrichDB:TVAG_480630"/>
<keyword evidence="3" id="KW-1185">Reference proteome</keyword>
<dbReference type="EMBL" id="DS113868">
    <property type="protein sequence ID" value="EAX94246.1"/>
    <property type="molecule type" value="Genomic_DNA"/>
</dbReference>
<dbReference type="Proteomes" id="UP000001542">
    <property type="component" value="Unassembled WGS sequence"/>
</dbReference>
<dbReference type="KEGG" id="tva:4751975"/>
<organism evidence="2 3">
    <name type="scientific">Trichomonas vaginalis (strain ATCC PRA-98 / G3)</name>
    <dbReference type="NCBI Taxonomy" id="412133"/>
    <lineage>
        <taxon>Eukaryota</taxon>
        <taxon>Metamonada</taxon>
        <taxon>Parabasalia</taxon>
        <taxon>Trichomonadida</taxon>
        <taxon>Trichomonadidae</taxon>
        <taxon>Trichomonas</taxon>
    </lineage>
</organism>
<feature type="region of interest" description="Disordered" evidence="1">
    <location>
        <begin position="37"/>
        <end position="94"/>
    </location>
</feature>
<accession>A2FLG3</accession>
<feature type="compositionally biased region" description="Basic and acidic residues" evidence="1">
    <location>
        <begin position="56"/>
        <end position="68"/>
    </location>
</feature>
<dbReference type="AlphaFoldDB" id="A2FLG3"/>
<reference evidence="2" key="1">
    <citation type="submission" date="2006-10" db="EMBL/GenBank/DDBJ databases">
        <authorList>
            <person name="Amadeo P."/>
            <person name="Zhao Q."/>
            <person name="Wortman J."/>
            <person name="Fraser-Liggett C."/>
            <person name="Carlton J."/>
        </authorList>
    </citation>
    <scope>NUCLEOTIDE SEQUENCE</scope>
    <source>
        <strain evidence="2">G3</strain>
    </source>
</reference>
<sequence>MARKPMPEELMKIFFQGVQENPDDNKAEWKSDVELRPSRLGLGADPNKAKKTATTKQERKIEQMIKKDQKPKRSKDDSSSSDEGESRASLGKKK</sequence>
<dbReference type="InParanoid" id="A2FLG3"/>
<evidence type="ECO:0000256" key="1">
    <source>
        <dbReference type="SAM" id="MobiDB-lite"/>
    </source>
</evidence>
<gene>
    <name evidence="2" type="ORF">TVAG_480630</name>
</gene>
<evidence type="ECO:0000313" key="2">
    <source>
        <dbReference type="EMBL" id="EAX94246.1"/>
    </source>
</evidence>
<reference evidence="2" key="2">
    <citation type="journal article" date="2007" name="Science">
        <title>Draft genome sequence of the sexually transmitted pathogen Trichomonas vaginalis.</title>
        <authorList>
            <person name="Carlton J.M."/>
            <person name="Hirt R.P."/>
            <person name="Silva J.C."/>
            <person name="Delcher A.L."/>
            <person name="Schatz M."/>
            <person name="Zhao Q."/>
            <person name="Wortman J.R."/>
            <person name="Bidwell S.L."/>
            <person name="Alsmark U.C.M."/>
            <person name="Besteiro S."/>
            <person name="Sicheritz-Ponten T."/>
            <person name="Noel C.J."/>
            <person name="Dacks J.B."/>
            <person name="Foster P.G."/>
            <person name="Simillion C."/>
            <person name="Van de Peer Y."/>
            <person name="Miranda-Saavedra D."/>
            <person name="Barton G.J."/>
            <person name="Westrop G.D."/>
            <person name="Mueller S."/>
            <person name="Dessi D."/>
            <person name="Fiori P.L."/>
            <person name="Ren Q."/>
            <person name="Paulsen I."/>
            <person name="Zhang H."/>
            <person name="Bastida-Corcuera F.D."/>
            <person name="Simoes-Barbosa A."/>
            <person name="Brown M.T."/>
            <person name="Hayes R.D."/>
            <person name="Mukherjee M."/>
            <person name="Okumura C.Y."/>
            <person name="Schneider R."/>
            <person name="Smith A.J."/>
            <person name="Vanacova S."/>
            <person name="Villalvazo M."/>
            <person name="Haas B.J."/>
            <person name="Pertea M."/>
            <person name="Feldblyum T.V."/>
            <person name="Utterback T.R."/>
            <person name="Shu C.L."/>
            <person name="Osoegawa K."/>
            <person name="de Jong P.J."/>
            <person name="Hrdy I."/>
            <person name="Horvathova L."/>
            <person name="Zubacova Z."/>
            <person name="Dolezal P."/>
            <person name="Malik S.B."/>
            <person name="Logsdon J.M. Jr."/>
            <person name="Henze K."/>
            <person name="Gupta A."/>
            <person name="Wang C.C."/>
            <person name="Dunne R.L."/>
            <person name="Upcroft J.A."/>
            <person name="Upcroft P."/>
            <person name="White O."/>
            <person name="Salzberg S.L."/>
            <person name="Tang P."/>
            <person name="Chiu C.-H."/>
            <person name="Lee Y.-S."/>
            <person name="Embley T.M."/>
            <person name="Coombs G.H."/>
            <person name="Mottram J.C."/>
            <person name="Tachezy J."/>
            <person name="Fraser-Liggett C.M."/>
            <person name="Johnson P.J."/>
        </authorList>
    </citation>
    <scope>NUCLEOTIDE SEQUENCE [LARGE SCALE GENOMIC DNA]</scope>
    <source>
        <strain evidence="2">G3</strain>
    </source>
</reference>
<evidence type="ECO:0000313" key="3">
    <source>
        <dbReference type="Proteomes" id="UP000001542"/>
    </source>
</evidence>
<dbReference type="SMR" id="A2FLG3"/>
<dbReference type="RefSeq" id="XP_001307176.1">
    <property type="nucleotide sequence ID" value="XM_001307175.1"/>
</dbReference>
<dbReference type="VEuPathDB" id="TrichDB:TVAGG3_0907650"/>
<name>A2FLG3_TRIV3</name>
<proteinExistence type="predicted"/>